<dbReference type="Proteomes" id="UP000775213">
    <property type="component" value="Unassembled WGS sequence"/>
</dbReference>
<dbReference type="EMBL" id="JAGFBR010000001">
    <property type="protein sequence ID" value="KAH0470996.1"/>
    <property type="molecule type" value="Genomic_DNA"/>
</dbReference>
<gene>
    <name evidence="1" type="ORF">IEQ34_000719</name>
</gene>
<evidence type="ECO:0000313" key="2">
    <source>
        <dbReference type="Proteomes" id="UP000775213"/>
    </source>
</evidence>
<accession>A0AAV7HPV5</accession>
<sequence length="113" mass="12901">MMTCFVPISKEVIRKNLYEPRDNPTLALETDGVHQCKKKRTSFLFGREKDRPNGVGFDRIIRTECVDPSNNGIARGGGRRSSEVECIKWVRETNEAIIVKNPKMEEGPMPYCL</sequence>
<protein>
    <submittedName>
        <fullName evidence="1">Uncharacterized protein</fullName>
    </submittedName>
</protein>
<reference evidence="1 2" key="1">
    <citation type="journal article" date="2021" name="Hortic Res">
        <title>Chromosome-scale assembly of the Dendrobium chrysotoxum genome enhances the understanding of orchid evolution.</title>
        <authorList>
            <person name="Zhang Y."/>
            <person name="Zhang G.Q."/>
            <person name="Zhang D."/>
            <person name="Liu X.D."/>
            <person name="Xu X.Y."/>
            <person name="Sun W.H."/>
            <person name="Yu X."/>
            <person name="Zhu X."/>
            <person name="Wang Z.W."/>
            <person name="Zhao X."/>
            <person name="Zhong W.Y."/>
            <person name="Chen H."/>
            <person name="Yin W.L."/>
            <person name="Huang T."/>
            <person name="Niu S.C."/>
            <person name="Liu Z.J."/>
        </authorList>
    </citation>
    <scope>NUCLEOTIDE SEQUENCE [LARGE SCALE GENOMIC DNA]</scope>
    <source>
        <strain evidence="1">Lindl</strain>
    </source>
</reference>
<name>A0AAV7HPV5_DENCH</name>
<comment type="caution">
    <text evidence="1">The sequence shown here is derived from an EMBL/GenBank/DDBJ whole genome shotgun (WGS) entry which is preliminary data.</text>
</comment>
<dbReference type="AlphaFoldDB" id="A0AAV7HPV5"/>
<evidence type="ECO:0000313" key="1">
    <source>
        <dbReference type="EMBL" id="KAH0470996.1"/>
    </source>
</evidence>
<organism evidence="1 2">
    <name type="scientific">Dendrobium chrysotoxum</name>
    <name type="common">Orchid</name>
    <dbReference type="NCBI Taxonomy" id="161865"/>
    <lineage>
        <taxon>Eukaryota</taxon>
        <taxon>Viridiplantae</taxon>
        <taxon>Streptophyta</taxon>
        <taxon>Embryophyta</taxon>
        <taxon>Tracheophyta</taxon>
        <taxon>Spermatophyta</taxon>
        <taxon>Magnoliopsida</taxon>
        <taxon>Liliopsida</taxon>
        <taxon>Asparagales</taxon>
        <taxon>Orchidaceae</taxon>
        <taxon>Epidendroideae</taxon>
        <taxon>Malaxideae</taxon>
        <taxon>Dendrobiinae</taxon>
        <taxon>Dendrobium</taxon>
    </lineage>
</organism>
<keyword evidence="2" id="KW-1185">Reference proteome</keyword>
<proteinExistence type="predicted"/>